<reference evidence="10 12" key="1">
    <citation type="submission" date="2020-04" db="EMBL/GenBank/DDBJ databases">
        <title>Whole-genome sequencing of Vibrio spp. from China reveals different genetic environments of blaCTX-M-14 among diverse lineages.</title>
        <authorList>
            <person name="Zheng Z."/>
            <person name="Ye L."/>
            <person name="Chen S."/>
        </authorList>
    </citation>
    <scope>NUCLEOTIDE SEQUENCE [LARGE SCALE GENOMIC DNA]</scope>
    <source>
        <strain evidence="10 12">Vb0551</strain>
    </source>
</reference>
<dbReference type="Gene3D" id="3.40.225.10">
    <property type="entry name" value="Class II aldolase/adducin N-terminal domain"/>
    <property type="match status" value="1"/>
</dbReference>
<organism evidence="10 12">
    <name type="scientific">Vibrio parahaemolyticus</name>
    <dbReference type="NCBI Taxonomy" id="670"/>
    <lineage>
        <taxon>Bacteria</taxon>
        <taxon>Pseudomonadati</taxon>
        <taxon>Pseudomonadota</taxon>
        <taxon>Gammaproteobacteria</taxon>
        <taxon>Vibrionales</taxon>
        <taxon>Vibrionaceae</taxon>
        <taxon>Vibrio</taxon>
    </lineage>
</organism>
<gene>
    <name evidence="10" type="ORF">HKB16_09090</name>
    <name evidence="11" type="ORF">O1Q84_22520</name>
</gene>
<comment type="similarity">
    <text evidence="3">Belongs to the aldolase class II family. AraD/FucA subfamily.</text>
</comment>
<keyword evidence="8" id="KW-0119">Carbohydrate metabolism</keyword>
<comment type="catalytic activity">
    <reaction evidence="1">
        <text>L-ribulose 5-phosphate = D-xylulose 5-phosphate</text>
        <dbReference type="Rhea" id="RHEA:22368"/>
        <dbReference type="ChEBI" id="CHEBI:57737"/>
        <dbReference type="ChEBI" id="CHEBI:58226"/>
        <dbReference type="EC" id="5.1.3.4"/>
    </reaction>
</comment>
<dbReference type="NCBIfam" id="NF009003">
    <property type="entry name" value="PRK12348.1"/>
    <property type="match status" value="1"/>
</dbReference>
<sequence length="246" mass="27029">MSEQTVWNDADSLVERIKTLRHQVWQANMDLQRHNLVTFTWGNVSGIDRESGLVVIKPSGVEYCELNAENMVVVDLHGQVVEGKLNPSSDTATHLELYRHFPEIGGIVHTHSPQATAWAQAGRAIPALGTTHADYFYGQIACTRALSDEEIAHNYELNTGKVIVETIGDSNVMASPGILVKEHAPFTWGKSPAQAVHNAVVVEVVAGMALQTLQINAEVDTLNPSLLDKHYLRKHGANAYYGQSKK</sequence>
<keyword evidence="6" id="KW-0862">Zinc</keyword>
<dbReference type="EMBL" id="CP114195">
    <property type="protein sequence ID" value="WAT92145.1"/>
    <property type="molecule type" value="Genomic_DNA"/>
</dbReference>
<dbReference type="InterPro" id="IPR050197">
    <property type="entry name" value="Aldolase_class_II_sugar_metab"/>
</dbReference>
<evidence type="ECO:0000313" key="11">
    <source>
        <dbReference type="EMBL" id="WAT92145.1"/>
    </source>
</evidence>
<dbReference type="GO" id="GO:0005829">
    <property type="term" value="C:cytosol"/>
    <property type="evidence" value="ECO:0007669"/>
    <property type="project" value="TreeGrafter"/>
</dbReference>
<dbReference type="FunFam" id="3.40.225.10:FF:000001">
    <property type="entry name" value="L-ribulose-5-phosphate 4-epimerase UlaF"/>
    <property type="match status" value="1"/>
</dbReference>
<evidence type="ECO:0000256" key="7">
    <source>
        <dbReference type="ARBA" id="ARBA00023235"/>
    </source>
</evidence>
<dbReference type="RefSeq" id="WP_015313687.1">
    <property type="nucleotide sequence ID" value="NZ_CAJDZF010000004.1"/>
</dbReference>
<dbReference type="EC" id="5.1.3.4" evidence="4"/>
<evidence type="ECO:0000256" key="1">
    <source>
        <dbReference type="ARBA" id="ARBA00001726"/>
    </source>
</evidence>
<evidence type="ECO:0000256" key="8">
    <source>
        <dbReference type="ARBA" id="ARBA00023277"/>
    </source>
</evidence>
<evidence type="ECO:0000256" key="6">
    <source>
        <dbReference type="ARBA" id="ARBA00022833"/>
    </source>
</evidence>
<comment type="cofactor">
    <cofactor evidence="2">
        <name>Zn(2+)</name>
        <dbReference type="ChEBI" id="CHEBI:29105"/>
    </cofactor>
</comment>
<dbReference type="PANTHER" id="PTHR22789:SF8">
    <property type="entry name" value="L-RIBULOSE-5-PHOSPHATE 4-EPIMERASE SGBE"/>
    <property type="match status" value="1"/>
</dbReference>
<keyword evidence="7" id="KW-0413">Isomerase</keyword>
<evidence type="ECO:0000256" key="3">
    <source>
        <dbReference type="ARBA" id="ARBA00010037"/>
    </source>
</evidence>
<dbReference type="GO" id="GO:0019323">
    <property type="term" value="P:pentose catabolic process"/>
    <property type="evidence" value="ECO:0007669"/>
    <property type="project" value="TreeGrafter"/>
</dbReference>
<dbReference type="GO" id="GO:0046872">
    <property type="term" value="F:metal ion binding"/>
    <property type="evidence" value="ECO:0007669"/>
    <property type="project" value="UniProtKB-KW"/>
</dbReference>
<evidence type="ECO:0000259" key="9">
    <source>
        <dbReference type="SMART" id="SM01007"/>
    </source>
</evidence>
<accession>A0A7Y0SGQ8</accession>
<name>A0A7Y0SGQ8_VIBPH</name>
<dbReference type="PANTHER" id="PTHR22789">
    <property type="entry name" value="FUCULOSE PHOSPHATE ALDOLASE"/>
    <property type="match status" value="1"/>
</dbReference>
<dbReference type="InterPro" id="IPR001303">
    <property type="entry name" value="Aldolase_II/adducin_N"/>
</dbReference>
<proteinExistence type="inferred from homology"/>
<reference evidence="11" key="2">
    <citation type="submission" date="2022-12" db="EMBL/GenBank/DDBJ databases">
        <title>Vibrio parahaemolyticus become highly virulent by producing novel Tc toxins.</title>
        <authorList>
            <person name="Yang F."/>
            <person name="You Y."/>
            <person name="Lai Q."/>
            <person name="Xu L."/>
            <person name="Li F."/>
        </authorList>
    </citation>
    <scope>NUCLEOTIDE SEQUENCE</scope>
    <source>
        <strain evidence="11">Vp-HL-202005</strain>
    </source>
</reference>
<evidence type="ECO:0000256" key="2">
    <source>
        <dbReference type="ARBA" id="ARBA00001947"/>
    </source>
</evidence>
<dbReference type="Proteomes" id="UP000518904">
    <property type="component" value="Unassembled WGS sequence"/>
</dbReference>
<protein>
    <recommendedName>
        <fullName evidence="4">L-ribulose-5-phosphate 4-epimerase</fullName>
        <ecNumber evidence="4">5.1.3.4</ecNumber>
    </recommendedName>
</protein>
<keyword evidence="5" id="KW-0479">Metal-binding</keyword>
<dbReference type="GO" id="GO:0016832">
    <property type="term" value="F:aldehyde-lyase activity"/>
    <property type="evidence" value="ECO:0007669"/>
    <property type="project" value="TreeGrafter"/>
</dbReference>
<dbReference type="Proteomes" id="UP001156560">
    <property type="component" value="Chromosome 2"/>
</dbReference>
<evidence type="ECO:0000313" key="12">
    <source>
        <dbReference type="Proteomes" id="UP000518904"/>
    </source>
</evidence>
<evidence type="ECO:0000256" key="5">
    <source>
        <dbReference type="ARBA" id="ARBA00022723"/>
    </source>
</evidence>
<dbReference type="AlphaFoldDB" id="A0A7Y0SGQ8"/>
<dbReference type="NCBIfam" id="NF006047">
    <property type="entry name" value="PRK08193.1"/>
    <property type="match status" value="1"/>
</dbReference>
<evidence type="ECO:0000256" key="4">
    <source>
        <dbReference type="ARBA" id="ARBA00013186"/>
    </source>
</evidence>
<dbReference type="SMART" id="SM01007">
    <property type="entry name" value="Aldolase_II"/>
    <property type="match status" value="1"/>
</dbReference>
<dbReference type="GO" id="GO:0008742">
    <property type="term" value="F:L-ribulose-phosphate 4-epimerase activity"/>
    <property type="evidence" value="ECO:0007669"/>
    <property type="project" value="UniProtKB-EC"/>
</dbReference>
<dbReference type="EMBL" id="JABCLB010001107">
    <property type="protein sequence ID" value="NMU83038.1"/>
    <property type="molecule type" value="Genomic_DNA"/>
</dbReference>
<dbReference type="SUPFAM" id="SSF53639">
    <property type="entry name" value="AraD/HMP-PK domain-like"/>
    <property type="match status" value="1"/>
</dbReference>
<feature type="domain" description="Class II aldolase/adducin N-terminal" evidence="9">
    <location>
        <begin position="22"/>
        <end position="210"/>
    </location>
</feature>
<dbReference type="Pfam" id="PF00596">
    <property type="entry name" value="Aldolase_II"/>
    <property type="match status" value="1"/>
</dbReference>
<evidence type="ECO:0000313" key="10">
    <source>
        <dbReference type="EMBL" id="NMU83038.1"/>
    </source>
</evidence>
<dbReference type="InterPro" id="IPR036409">
    <property type="entry name" value="Aldolase_II/adducin_N_sf"/>
</dbReference>